<comment type="caution">
    <text evidence="2">The sequence shown here is derived from an EMBL/GenBank/DDBJ whole genome shotgun (WGS) entry which is preliminary data.</text>
</comment>
<evidence type="ECO:0000313" key="2">
    <source>
        <dbReference type="EMBL" id="GEV79477.1"/>
    </source>
</evidence>
<evidence type="ECO:0008006" key="3">
    <source>
        <dbReference type="Google" id="ProtNLM"/>
    </source>
</evidence>
<dbReference type="AlphaFoldDB" id="A0A699GSE7"/>
<reference evidence="2" key="1">
    <citation type="journal article" date="2019" name="Sci. Rep.">
        <title>Draft genome of Tanacetum cinerariifolium, the natural source of mosquito coil.</title>
        <authorList>
            <person name="Yamashiro T."/>
            <person name="Shiraishi A."/>
            <person name="Satake H."/>
            <person name="Nakayama K."/>
        </authorList>
    </citation>
    <scope>NUCLEOTIDE SEQUENCE</scope>
</reference>
<feature type="region of interest" description="Disordered" evidence="1">
    <location>
        <begin position="209"/>
        <end position="229"/>
    </location>
</feature>
<name>A0A699GSE7_TANCI</name>
<gene>
    <name evidence="2" type="ORF">Tci_151454</name>
</gene>
<proteinExistence type="predicted"/>
<sequence length="318" mass="36418">MPEKYRNTSYGPAIIQASCPISSRKHTQKCRIRLSNLKSYGHCAIYVSYDSFDCFPMNVCWFRKDEEEVSNDEEVTQVKVLMTLADDELTVRKNHARNDEWIDITMRKTTKKEKKINEKWLISSKKLVNVSVSRFLTKRRKFLVVNCSPNHHKKMNHEMVPKSKDWVERLNPDSKLPNFNTGRILIPKIQAVNKPFKPTETSITLEPSKDSKAESFIPLPPRKNLQGASPSSEVMTLTFQPHSLKKRSGLGIMKHTKPKTKDSLNKSVLGIVIVSETKPTTPLVPSKVKNIEQESNINDLTKLVQMLIDENVNSTQKT</sequence>
<evidence type="ECO:0000256" key="1">
    <source>
        <dbReference type="SAM" id="MobiDB-lite"/>
    </source>
</evidence>
<protein>
    <recommendedName>
        <fullName evidence="3">Retrovirus-related Pol polyprotein from transposon TNT 1-94</fullName>
    </recommendedName>
</protein>
<dbReference type="EMBL" id="BKCJ010034523">
    <property type="protein sequence ID" value="GEV79477.1"/>
    <property type="molecule type" value="Genomic_DNA"/>
</dbReference>
<accession>A0A699GSE7</accession>
<organism evidence="2">
    <name type="scientific">Tanacetum cinerariifolium</name>
    <name type="common">Dalmatian daisy</name>
    <name type="synonym">Chrysanthemum cinerariifolium</name>
    <dbReference type="NCBI Taxonomy" id="118510"/>
    <lineage>
        <taxon>Eukaryota</taxon>
        <taxon>Viridiplantae</taxon>
        <taxon>Streptophyta</taxon>
        <taxon>Embryophyta</taxon>
        <taxon>Tracheophyta</taxon>
        <taxon>Spermatophyta</taxon>
        <taxon>Magnoliopsida</taxon>
        <taxon>eudicotyledons</taxon>
        <taxon>Gunneridae</taxon>
        <taxon>Pentapetalae</taxon>
        <taxon>asterids</taxon>
        <taxon>campanulids</taxon>
        <taxon>Asterales</taxon>
        <taxon>Asteraceae</taxon>
        <taxon>Asteroideae</taxon>
        <taxon>Anthemideae</taxon>
        <taxon>Anthemidinae</taxon>
        <taxon>Tanacetum</taxon>
    </lineage>
</organism>